<feature type="transmembrane region" description="Helical" evidence="8">
    <location>
        <begin position="26"/>
        <end position="43"/>
    </location>
</feature>
<evidence type="ECO:0000256" key="6">
    <source>
        <dbReference type="ARBA" id="ARBA00023136"/>
    </source>
</evidence>
<organism evidence="10 11">
    <name type="scientific">Savagea serpentis</name>
    <dbReference type="NCBI Taxonomy" id="2785297"/>
    <lineage>
        <taxon>Bacteria</taxon>
        <taxon>Bacillati</taxon>
        <taxon>Bacillota</taxon>
        <taxon>Bacilli</taxon>
        <taxon>Bacillales</taxon>
        <taxon>Caryophanaceae</taxon>
        <taxon>Savagea</taxon>
    </lineage>
</organism>
<dbReference type="InterPro" id="IPR005548">
    <property type="entry name" value="Cell_div_FtsQ/DivIB_C"/>
</dbReference>
<keyword evidence="3" id="KW-0132">Cell division</keyword>
<accession>A0A8J7KKE6</accession>
<dbReference type="InterPro" id="IPR013685">
    <property type="entry name" value="POTRA_FtsQ_type"/>
</dbReference>
<evidence type="ECO:0000256" key="2">
    <source>
        <dbReference type="ARBA" id="ARBA00022475"/>
    </source>
</evidence>
<gene>
    <name evidence="10" type="ORF">IRY55_00710</name>
</gene>
<evidence type="ECO:0000256" key="3">
    <source>
        <dbReference type="ARBA" id="ARBA00022618"/>
    </source>
</evidence>
<dbReference type="GO" id="GO:0005886">
    <property type="term" value="C:plasma membrane"/>
    <property type="evidence" value="ECO:0007669"/>
    <property type="project" value="TreeGrafter"/>
</dbReference>
<comment type="caution">
    <text evidence="10">The sequence shown here is derived from an EMBL/GenBank/DDBJ whole genome shotgun (WGS) entry which is preliminary data.</text>
</comment>
<sequence>MTTVVDIQDKIPELVKKKRRRLNRRFYTFILIVILLLLTLIYFQTGLSDVKEVDVYGASLAEPIEYVEESGIRMGDSIWGLDLKEIESKLQKMPTVKAVEVSRSWNRIVSLKVQEKMPVAYIETEGLFQLMVEDGTELPYVHNQMTRKIPILSKFETLDQKQQIAQQLLQIDDTVFELISEIIIVPADHELKVHLYMDDGNEVHTLMNNLAERLTYYPQLVTQLGPQDKGVFDLEVGAYFTSYDKLYGGSEQNEQPEQEEVEEE</sequence>
<evidence type="ECO:0000313" key="10">
    <source>
        <dbReference type="EMBL" id="MBF4499864.1"/>
    </source>
</evidence>
<name>A0A8J7KKE6_9BACL</name>
<keyword evidence="7" id="KW-0131">Cell cycle</keyword>
<evidence type="ECO:0000256" key="4">
    <source>
        <dbReference type="ARBA" id="ARBA00022692"/>
    </source>
</evidence>
<evidence type="ECO:0000256" key="8">
    <source>
        <dbReference type="SAM" id="Phobius"/>
    </source>
</evidence>
<dbReference type="EMBL" id="JADKPV010000001">
    <property type="protein sequence ID" value="MBF4499864.1"/>
    <property type="molecule type" value="Genomic_DNA"/>
</dbReference>
<protein>
    <submittedName>
        <fullName evidence="10">FtsQ-type POTRA domain-containing protein</fullName>
    </submittedName>
</protein>
<keyword evidence="2" id="KW-1003">Cell membrane</keyword>
<evidence type="ECO:0000259" key="9">
    <source>
        <dbReference type="PROSITE" id="PS51779"/>
    </source>
</evidence>
<evidence type="ECO:0000313" key="11">
    <source>
        <dbReference type="Proteomes" id="UP000622653"/>
    </source>
</evidence>
<keyword evidence="4 8" id="KW-0812">Transmembrane</keyword>
<dbReference type="Pfam" id="PF08478">
    <property type="entry name" value="POTRA_1"/>
    <property type="match status" value="1"/>
</dbReference>
<proteinExistence type="predicted"/>
<reference evidence="10" key="1">
    <citation type="submission" date="2020-11" db="EMBL/GenBank/DDBJ databases">
        <title>Multidrug resistant novel bacterium Savagea serpentis sp. nov., isolated from the scats of a vine snake (Ahaetulla nasuta).</title>
        <authorList>
            <person name="Venkata Ramana V."/>
            <person name="Vikas Patil S."/>
            <person name="Yogita Lugani V."/>
        </authorList>
    </citation>
    <scope>NUCLEOTIDE SEQUENCE</scope>
    <source>
        <strain evidence="10">SN6</strain>
    </source>
</reference>
<dbReference type="Pfam" id="PF03799">
    <property type="entry name" value="FtsQ_DivIB_C"/>
    <property type="match status" value="1"/>
</dbReference>
<evidence type="ECO:0000256" key="1">
    <source>
        <dbReference type="ARBA" id="ARBA00004370"/>
    </source>
</evidence>
<dbReference type="RefSeq" id="WP_194561340.1">
    <property type="nucleotide sequence ID" value="NZ_JADKPV010000001.1"/>
</dbReference>
<feature type="domain" description="POTRA" evidence="9">
    <location>
        <begin position="48"/>
        <end position="116"/>
    </location>
</feature>
<dbReference type="InterPro" id="IPR034746">
    <property type="entry name" value="POTRA"/>
</dbReference>
<keyword evidence="6 8" id="KW-0472">Membrane</keyword>
<keyword evidence="5 8" id="KW-1133">Transmembrane helix</keyword>
<evidence type="ECO:0000256" key="7">
    <source>
        <dbReference type="ARBA" id="ARBA00023306"/>
    </source>
</evidence>
<dbReference type="PANTHER" id="PTHR37820">
    <property type="entry name" value="CELL DIVISION PROTEIN DIVIB"/>
    <property type="match status" value="1"/>
</dbReference>
<dbReference type="GO" id="GO:0051301">
    <property type="term" value="P:cell division"/>
    <property type="evidence" value="ECO:0007669"/>
    <property type="project" value="UniProtKB-KW"/>
</dbReference>
<dbReference type="PANTHER" id="PTHR37820:SF1">
    <property type="entry name" value="CELL DIVISION PROTEIN FTSQ"/>
    <property type="match status" value="1"/>
</dbReference>
<dbReference type="AlphaFoldDB" id="A0A8J7KKE6"/>
<dbReference type="Gene3D" id="3.40.50.10960">
    <property type="match status" value="1"/>
</dbReference>
<dbReference type="InterPro" id="IPR050487">
    <property type="entry name" value="FtsQ_DivIB"/>
</dbReference>
<keyword evidence="11" id="KW-1185">Reference proteome</keyword>
<dbReference type="Proteomes" id="UP000622653">
    <property type="component" value="Unassembled WGS sequence"/>
</dbReference>
<evidence type="ECO:0000256" key="5">
    <source>
        <dbReference type="ARBA" id="ARBA00022989"/>
    </source>
</evidence>
<comment type="subcellular location">
    <subcellularLocation>
        <location evidence="1">Membrane</location>
    </subcellularLocation>
</comment>
<dbReference type="PROSITE" id="PS51779">
    <property type="entry name" value="POTRA"/>
    <property type="match status" value="1"/>
</dbReference>
<dbReference type="Gene3D" id="3.10.20.310">
    <property type="entry name" value="membrane protein fhac"/>
    <property type="match status" value="1"/>
</dbReference>